<keyword evidence="2" id="KW-1185">Reference proteome</keyword>
<gene>
    <name evidence="1" type="ORF">dnm_010700</name>
</gene>
<organism evidence="1 2">
    <name type="scientific">Desulfonema magnum</name>
    <dbReference type="NCBI Taxonomy" id="45655"/>
    <lineage>
        <taxon>Bacteria</taxon>
        <taxon>Pseudomonadati</taxon>
        <taxon>Thermodesulfobacteriota</taxon>
        <taxon>Desulfobacteria</taxon>
        <taxon>Desulfobacterales</taxon>
        <taxon>Desulfococcaceae</taxon>
        <taxon>Desulfonema</taxon>
    </lineage>
</organism>
<dbReference type="AlphaFoldDB" id="A0A975BGM7"/>
<evidence type="ECO:0000313" key="2">
    <source>
        <dbReference type="Proteomes" id="UP000663722"/>
    </source>
</evidence>
<name>A0A975BGM7_9BACT</name>
<reference evidence="1" key="1">
    <citation type="journal article" date="2021" name="Microb. Physiol.">
        <title>Proteogenomic Insights into the Physiology of Marine, Sulfate-Reducing, Filamentous Desulfonema limicola and Desulfonema magnum.</title>
        <authorList>
            <person name="Schnaars V."/>
            <person name="Wohlbrand L."/>
            <person name="Scheve S."/>
            <person name="Hinrichs C."/>
            <person name="Reinhardt R."/>
            <person name="Rabus R."/>
        </authorList>
    </citation>
    <scope>NUCLEOTIDE SEQUENCE</scope>
    <source>
        <strain evidence="1">4be13</strain>
    </source>
</reference>
<proteinExistence type="predicted"/>
<accession>A0A975BGM7</accession>
<dbReference type="EMBL" id="CP061800">
    <property type="protein sequence ID" value="QTA85066.1"/>
    <property type="molecule type" value="Genomic_DNA"/>
</dbReference>
<protein>
    <submittedName>
        <fullName evidence="1">Uncharacterized protein</fullName>
    </submittedName>
</protein>
<dbReference type="KEGG" id="dmm:dnm_010700"/>
<dbReference type="Proteomes" id="UP000663722">
    <property type="component" value="Chromosome"/>
</dbReference>
<sequence>MSGNWHPQMNDCYPVRGNLNRGQNSAYGLLWPVFYISQMDNLT</sequence>
<evidence type="ECO:0000313" key="1">
    <source>
        <dbReference type="EMBL" id="QTA85066.1"/>
    </source>
</evidence>